<dbReference type="OrthoDB" id="8886132at2759"/>
<keyword evidence="2" id="KW-1185">Reference proteome</keyword>
<name>A0A9D3P9F6_9TELE</name>
<organism evidence="1 2">
    <name type="scientific">Hemibagrus wyckioides</name>
    <dbReference type="NCBI Taxonomy" id="337641"/>
    <lineage>
        <taxon>Eukaryota</taxon>
        <taxon>Metazoa</taxon>
        <taxon>Chordata</taxon>
        <taxon>Craniata</taxon>
        <taxon>Vertebrata</taxon>
        <taxon>Euteleostomi</taxon>
        <taxon>Actinopterygii</taxon>
        <taxon>Neopterygii</taxon>
        <taxon>Teleostei</taxon>
        <taxon>Ostariophysi</taxon>
        <taxon>Siluriformes</taxon>
        <taxon>Bagridae</taxon>
        <taxon>Hemibagrus</taxon>
    </lineage>
</organism>
<protein>
    <submittedName>
        <fullName evidence="1">Uncharacterized protein</fullName>
    </submittedName>
</protein>
<sequence>MGTAVKPYADVVIHHTCASDTGEDRLSSRGSYFTASREEFPSVPYSSADSNDDKCTGGCGNIKNYRGIYQL</sequence>
<comment type="caution">
    <text evidence="1">The sequence shown here is derived from an EMBL/GenBank/DDBJ whole genome shotgun (WGS) entry which is preliminary data.</text>
</comment>
<dbReference type="EMBL" id="JAHKSW010000001">
    <property type="protein sequence ID" value="KAG7336414.1"/>
    <property type="molecule type" value="Genomic_DNA"/>
</dbReference>
<evidence type="ECO:0000313" key="2">
    <source>
        <dbReference type="Proteomes" id="UP000824219"/>
    </source>
</evidence>
<dbReference type="AlphaFoldDB" id="A0A9D3P9F6"/>
<reference evidence="1 2" key="1">
    <citation type="submission" date="2021-06" db="EMBL/GenBank/DDBJ databases">
        <title>Chromosome-level genome assembly of the red-tail catfish (Hemibagrus wyckioides).</title>
        <authorList>
            <person name="Shao F."/>
        </authorList>
    </citation>
    <scope>NUCLEOTIDE SEQUENCE [LARGE SCALE GENOMIC DNA]</scope>
    <source>
        <strain evidence="1">EC202008001</strain>
        <tissue evidence="1">Blood</tissue>
    </source>
</reference>
<proteinExistence type="predicted"/>
<evidence type="ECO:0000313" key="1">
    <source>
        <dbReference type="EMBL" id="KAG7336414.1"/>
    </source>
</evidence>
<dbReference type="Proteomes" id="UP000824219">
    <property type="component" value="Linkage Group LG01"/>
</dbReference>
<gene>
    <name evidence="1" type="ORF">KOW79_001107</name>
</gene>
<accession>A0A9D3P9F6</accession>
<dbReference type="Gene3D" id="3.20.20.80">
    <property type="entry name" value="Glycosidases"/>
    <property type="match status" value="1"/>
</dbReference>